<dbReference type="PANTHER" id="PTHR43353">
    <property type="entry name" value="SUCCINATE-SEMIALDEHYDE DEHYDROGENASE, MITOCHONDRIAL"/>
    <property type="match status" value="1"/>
</dbReference>
<evidence type="ECO:0000259" key="2">
    <source>
        <dbReference type="Pfam" id="PF00171"/>
    </source>
</evidence>
<proteinExistence type="predicted"/>
<reference evidence="3 4" key="1">
    <citation type="submission" date="2023-12" db="EMBL/GenBank/DDBJ databases">
        <title>Description of an unclassified Opitutus bacterium of Verrucomicrobiota.</title>
        <authorList>
            <person name="Zhang D.-F."/>
        </authorList>
    </citation>
    <scope>NUCLEOTIDE SEQUENCE [LARGE SCALE GENOMIC DNA]</scope>
    <source>
        <strain evidence="3 4">WL0086</strain>
    </source>
</reference>
<dbReference type="InterPro" id="IPR016162">
    <property type="entry name" value="Ald_DH_N"/>
</dbReference>
<dbReference type="EMBL" id="CP139781">
    <property type="protein sequence ID" value="WRQ87789.1"/>
    <property type="molecule type" value="Genomic_DNA"/>
</dbReference>
<protein>
    <submittedName>
        <fullName evidence="3">Aldehyde dehydrogenase family protein</fullName>
    </submittedName>
</protein>
<evidence type="ECO:0000313" key="4">
    <source>
        <dbReference type="Proteomes" id="UP000738431"/>
    </source>
</evidence>
<feature type="domain" description="Aldehyde dehydrogenase" evidence="2">
    <location>
        <begin position="36"/>
        <end position="445"/>
    </location>
</feature>
<name>A0ABZ1CB21_9BACT</name>
<dbReference type="InterPro" id="IPR016163">
    <property type="entry name" value="Ald_DH_C"/>
</dbReference>
<gene>
    <name evidence="3" type="ORF">K1X11_000095</name>
</gene>
<keyword evidence="1" id="KW-0560">Oxidoreductase</keyword>
<evidence type="ECO:0000256" key="1">
    <source>
        <dbReference type="ARBA" id="ARBA00023002"/>
    </source>
</evidence>
<dbReference type="SUPFAM" id="SSF53720">
    <property type="entry name" value="ALDH-like"/>
    <property type="match status" value="1"/>
</dbReference>
<dbReference type="InterPro" id="IPR050740">
    <property type="entry name" value="Aldehyde_DH_Superfamily"/>
</dbReference>
<dbReference type="Gene3D" id="3.40.309.10">
    <property type="entry name" value="Aldehyde Dehydrogenase, Chain A, domain 2"/>
    <property type="match status" value="1"/>
</dbReference>
<accession>A0ABZ1CB21</accession>
<dbReference type="RefSeq" id="WP_324726046.1">
    <property type="nucleotide sequence ID" value="NZ_CP139781.1"/>
</dbReference>
<organism evidence="3 4">
    <name type="scientific">Actomonas aquatica</name>
    <dbReference type="NCBI Taxonomy" id="2866162"/>
    <lineage>
        <taxon>Bacteria</taxon>
        <taxon>Pseudomonadati</taxon>
        <taxon>Verrucomicrobiota</taxon>
        <taxon>Opitutia</taxon>
        <taxon>Opitutales</taxon>
        <taxon>Opitutaceae</taxon>
        <taxon>Actomonas</taxon>
    </lineage>
</organism>
<evidence type="ECO:0000313" key="3">
    <source>
        <dbReference type="EMBL" id="WRQ87789.1"/>
    </source>
</evidence>
<dbReference type="Proteomes" id="UP000738431">
    <property type="component" value="Chromosome"/>
</dbReference>
<keyword evidence="4" id="KW-1185">Reference proteome</keyword>
<dbReference type="PANTHER" id="PTHR43353:SF3">
    <property type="entry name" value="ALDEHYDE DEHYDROGENASE-RELATED"/>
    <property type="match status" value="1"/>
</dbReference>
<sequence length="553" mass="58719">MSALLFARPPRIVVASGYLVGMGNQPLLIDGEWIAASADADFFNASAPATGESLPEQFPVSPWSQLDHLLTSAARDARELAQTSPVQLASFLEAYADAIVTHTDELATLASRESGLPADARFVQVEIPRTLKQLRDAAACARDQNWRQPVIDTTANLRTQLEPLAKPILVMGPNNFPFAYNGIAGGDFAAAIATGHAVIAKAHPAHPGTTQRLAELAHEAATTTGLPSATVQLFYHCSNEDGLRLASDPRLGAIGFTGGEKAGRAIKAAADATGTPAYFEMSGVNPVGILPGALRERPTEIARAFCESSLLGVGQFCTNPGLVLTTDSAGLDRYLERVRATFAEHTSGPMLTAALPRELDDAVQGLLDAGATLVARGPAPSADGFYPRPAVLRVDARTYLADPARFQREMFGPASLLVVARDADELRTVYEHLDASLTGSLYSAADGNDDALYDELVARLAPRVGRLLNDKMPTGVAVSPAMMHGGPFPAGGHPGFTAVGMPASLRRFGALRCYDHVRPHRLPPTLQDRSPFPALWRCIDGTWTLGPVPANDR</sequence>
<dbReference type="InterPro" id="IPR015590">
    <property type="entry name" value="Aldehyde_DH_dom"/>
</dbReference>
<dbReference type="InterPro" id="IPR016161">
    <property type="entry name" value="Ald_DH/histidinol_DH"/>
</dbReference>
<dbReference type="Pfam" id="PF00171">
    <property type="entry name" value="Aldedh"/>
    <property type="match status" value="1"/>
</dbReference>
<dbReference type="Gene3D" id="3.40.605.10">
    <property type="entry name" value="Aldehyde Dehydrogenase, Chain A, domain 1"/>
    <property type="match status" value="1"/>
</dbReference>